<evidence type="ECO:0000313" key="1">
    <source>
        <dbReference type="EMBL" id="QNL31563.1"/>
    </source>
</evidence>
<dbReference type="Pfam" id="PF24203">
    <property type="entry name" value="Phage_ProQ_C_like"/>
    <property type="match status" value="1"/>
</dbReference>
<accession>A0A7G9A490</accession>
<protein>
    <submittedName>
        <fullName evidence="1">Uncharacterized protein</fullName>
    </submittedName>
</protein>
<sequence length="118" mass="13612">MLPKDFIKKGARVWAVIPHEDGTWGTIKSVGRKYIVVDGKEFDIDTHRQVGDWECELYTSPEAYTKERRGECLIEELRCLLSNPNVTAKWFGGIDKLVEACEIMGINTDDYPSFYDYE</sequence>
<dbReference type="InterPro" id="IPR056982">
    <property type="entry name" value="Phage_ProQ_C-like"/>
</dbReference>
<proteinExistence type="predicted"/>
<organism evidence="1">
    <name type="scientific">Bacteriophage sp</name>
    <dbReference type="NCBI Taxonomy" id="38018"/>
    <lineage>
        <taxon>Viruses</taxon>
    </lineage>
</organism>
<name>A0A7G9A490_9VIRU</name>
<dbReference type="EMBL" id="MT840185">
    <property type="protein sequence ID" value="QNL31563.1"/>
    <property type="molecule type" value="Genomic_DNA"/>
</dbReference>
<reference evidence="1" key="1">
    <citation type="submission" date="2020-07" db="EMBL/GenBank/DDBJ databases">
        <title>Dissolved microcystin release linked to lysis of a Microcystis spp. bloom in Lake Erie (USA) attributed to a novel cyanophage.</title>
        <authorList>
            <person name="McKindles K.M."/>
            <person name="Manes M.A."/>
            <person name="DeMarco J.R."/>
            <person name="McClure A."/>
            <person name="McKay R.M."/>
            <person name="Davis T.W."/>
            <person name="Bullerjahn G.S."/>
        </authorList>
    </citation>
    <scope>NUCLEOTIDE SEQUENCE</scope>
</reference>